<comment type="caution">
    <text evidence="1">The sequence shown here is derived from an EMBL/GenBank/DDBJ whole genome shotgun (WGS) entry which is preliminary data.</text>
</comment>
<name>A0ABP4FJV2_9ACTN</name>
<evidence type="ECO:0000313" key="2">
    <source>
        <dbReference type="Proteomes" id="UP001501371"/>
    </source>
</evidence>
<evidence type="ECO:0000313" key="1">
    <source>
        <dbReference type="EMBL" id="GAA1185367.1"/>
    </source>
</evidence>
<keyword evidence="2" id="KW-1185">Reference proteome</keyword>
<dbReference type="RefSeq" id="WP_344280615.1">
    <property type="nucleotide sequence ID" value="NZ_BAAAKV010000048.1"/>
</dbReference>
<protein>
    <recommendedName>
        <fullName evidence="3">Transposase</fullName>
    </recommendedName>
</protein>
<accession>A0ABP4FJV2</accession>
<dbReference type="Proteomes" id="UP001501371">
    <property type="component" value="Unassembled WGS sequence"/>
</dbReference>
<sequence>MEEGAQTAVLHGWTDITHRWRTGSRAGLTEGAFAWMAQLEKQS</sequence>
<organism evidence="1 2">
    <name type="scientific">Streptomyces hebeiensis</name>
    <dbReference type="NCBI Taxonomy" id="229486"/>
    <lineage>
        <taxon>Bacteria</taxon>
        <taxon>Bacillati</taxon>
        <taxon>Actinomycetota</taxon>
        <taxon>Actinomycetes</taxon>
        <taxon>Kitasatosporales</taxon>
        <taxon>Streptomycetaceae</taxon>
        <taxon>Streptomyces</taxon>
    </lineage>
</organism>
<reference evidence="2" key="1">
    <citation type="journal article" date="2019" name="Int. J. Syst. Evol. Microbiol.">
        <title>The Global Catalogue of Microorganisms (GCM) 10K type strain sequencing project: providing services to taxonomists for standard genome sequencing and annotation.</title>
        <authorList>
            <consortium name="The Broad Institute Genomics Platform"/>
            <consortium name="The Broad Institute Genome Sequencing Center for Infectious Disease"/>
            <person name="Wu L."/>
            <person name="Ma J."/>
        </authorList>
    </citation>
    <scope>NUCLEOTIDE SEQUENCE [LARGE SCALE GENOMIC DNA]</scope>
    <source>
        <strain evidence="2">JCM 12696</strain>
    </source>
</reference>
<gene>
    <name evidence="1" type="ORF">GCM10009654_48780</name>
</gene>
<dbReference type="EMBL" id="BAAAKV010000048">
    <property type="protein sequence ID" value="GAA1185367.1"/>
    <property type="molecule type" value="Genomic_DNA"/>
</dbReference>
<proteinExistence type="predicted"/>
<evidence type="ECO:0008006" key="3">
    <source>
        <dbReference type="Google" id="ProtNLM"/>
    </source>
</evidence>